<reference evidence="2 3" key="1">
    <citation type="submission" date="2021-01" db="EMBL/GenBank/DDBJ databases">
        <title>Draft genome sequence of Micromonospora sp. strain STR1_7.</title>
        <authorList>
            <person name="Karlyshev A."/>
            <person name="Jawad R."/>
        </authorList>
    </citation>
    <scope>NUCLEOTIDE SEQUENCE [LARGE SCALE GENOMIC DNA]</scope>
    <source>
        <strain evidence="2 3">STR1-7</strain>
    </source>
</reference>
<feature type="compositionally biased region" description="Low complexity" evidence="1">
    <location>
        <begin position="15"/>
        <end position="26"/>
    </location>
</feature>
<protein>
    <submittedName>
        <fullName evidence="2">Haloacid dehalogenase</fullName>
    </submittedName>
</protein>
<dbReference type="Proteomes" id="UP000601027">
    <property type="component" value="Unassembled WGS sequence"/>
</dbReference>
<keyword evidence="3" id="KW-1185">Reference proteome</keyword>
<comment type="caution">
    <text evidence="2">The sequence shown here is derived from an EMBL/GenBank/DDBJ whole genome shotgun (WGS) entry which is preliminary data.</text>
</comment>
<feature type="non-terminal residue" evidence="2">
    <location>
        <position position="80"/>
    </location>
</feature>
<gene>
    <name evidence="2" type="ORF">JNW91_21675</name>
</gene>
<sequence>MHGVPDHAEPPQTRPPGSAEAAAAPRASRRPVKAVLFDFHGTLAQVEEPRRWVLEAAAACGVSLDPVRATSLADRLLTAG</sequence>
<organism evidence="2 3">
    <name type="scientific">Micromonospora parastrephiae</name>
    <dbReference type="NCBI Taxonomy" id="2806101"/>
    <lineage>
        <taxon>Bacteria</taxon>
        <taxon>Bacillati</taxon>
        <taxon>Actinomycetota</taxon>
        <taxon>Actinomycetes</taxon>
        <taxon>Micromonosporales</taxon>
        <taxon>Micromonosporaceae</taxon>
        <taxon>Micromonospora</taxon>
    </lineage>
</organism>
<evidence type="ECO:0000313" key="2">
    <source>
        <dbReference type="EMBL" id="MBM0234221.1"/>
    </source>
</evidence>
<evidence type="ECO:0000256" key="1">
    <source>
        <dbReference type="SAM" id="MobiDB-lite"/>
    </source>
</evidence>
<accession>A0ABS1XY85</accession>
<proteinExistence type="predicted"/>
<dbReference type="EMBL" id="JAEVHM010000125">
    <property type="protein sequence ID" value="MBM0234221.1"/>
    <property type="molecule type" value="Genomic_DNA"/>
</dbReference>
<name>A0ABS1XY85_9ACTN</name>
<evidence type="ECO:0000313" key="3">
    <source>
        <dbReference type="Proteomes" id="UP000601027"/>
    </source>
</evidence>
<feature type="region of interest" description="Disordered" evidence="1">
    <location>
        <begin position="1"/>
        <end position="28"/>
    </location>
</feature>